<dbReference type="PANTHER" id="PTHR44068:SF1">
    <property type="entry name" value="HYPOTHETICAL LOC100005854"/>
    <property type="match status" value="1"/>
</dbReference>
<evidence type="ECO:0000256" key="11">
    <source>
        <dbReference type="ARBA" id="ARBA00038188"/>
    </source>
</evidence>
<dbReference type="GO" id="GO:0005783">
    <property type="term" value="C:endoplasmic reticulum"/>
    <property type="evidence" value="ECO:0007669"/>
    <property type="project" value="TreeGrafter"/>
</dbReference>
<name>A0A6A6GG57_9PEZI</name>
<evidence type="ECO:0000256" key="12">
    <source>
        <dbReference type="PROSITE-ProRule" id="PRU01022"/>
    </source>
</evidence>
<keyword evidence="5 13" id="KW-0752">Steroid biosynthesis</keyword>
<evidence type="ECO:0000256" key="4">
    <source>
        <dbReference type="ARBA" id="ARBA00022691"/>
    </source>
</evidence>
<evidence type="ECO:0000256" key="8">
    <source>
        <dbReference type="ARBA" id="ARBA00023166"/>
    </source>
</evidence>
<keyword evidence="3 12" id="KW-0808">Transferase</keyword>
<dbReference type="Gene3D" id="3.40.50.150">
    <property type="entry name" value="Vaccinia Virus protein VP39"/>
    <property type="match status" value="1"/>
</dbReference>
<feature type="compositionally biased region" description="Basic and acidic residues" evidence="14">
    <location>
        <begin position="8"/>
        <end position="19"/>
    </location>
</feature>
<dbReference type="InterPro" id="IPR050447">
    <property type="entry name" value="Erg6_SMT_methyltransf"/>
</dbReference>
<dbReference type="InterPro" id="IPR013216">
    <property type="entry name" value="Methyltransf_11"/>
</dbReference>
<keyword evidence="1 13" id="KW-0444">Lipid biosynthesis</keyword>
<evidence type="ECO:0000256" key="9">
    <source>
        <dbReference type="ARBA" id="ARBA00023221"/>
    </source>
</evidence>
<evidence type="ECO:0000259" key="15">
    <source>
        <dbReference type="PROSITE" id="PS51685"/>
    </source>
</evidence>
<dbReference type="EC" id="2.1.1.-" evidence="13"/>
<dbReference type="OrthoDB" id="540004at2759"/>
<keyword evidence="4 12" id="KW-0949">S-adenosyl-L-methionine</keyword>
<evidence type="ECO:0000256" key="3">
    <source>
        <dbReference type="ARBA" id="ARBA00022679"/>
    </source>
</evidence>
<sequence length="379" mass="41928">MAPTALEPENKSRDAEFHKAMHGKSGQGAGGLRALFAKNAEAGALSGQEYFKHWDGQAAKDETPEQREARRNLYASLTREYYNLSTDLYEYGWGQSFHFCRFAYGEAFKQAVARHEHYLAHMMGLKENMNVLDVGCGVGGPAREICKFSGANIVGLNNNDYQIERATQYAAKEGLSEKVAFVKGDFMQMAFADNTFDAVYAIEATVHAPSLEGIYSEIFRVLKPGGVFGVYEWLMTEKYDNSNPHHREIRLGIEQGDGISNMDKISTALKAVKDAGFILEHNEDLAERPDPYPWYWPIAGELKHMGSIWDFPTVVRMTKIGRAAVHRLVGGLEMIGLAPKGTQKAADNLALAADSLVAGAKEGLFTPMYLMVARKPGKA</sequence>
<keyword evidence="7 13" id="KW-0443">Lipid metabolism</keyword>
<evidence type="ECO:0000256" key="14">
    <source>
        <dbReference type="SAM" id="MobiDB-lite"/>
    </source>
</evidence>
<dbReference type="FunFam" id="3.40.50.150:FF:000121">
    <property type="entry name" value="Sterol 24-C-methyltransferase"/>
    <property type="match status" value="1"/>
</dbReference>
<organism evidence="16 17">
    <name type="scientific">Elsinoe ampelina</name>
    <dbReference type="NCBI Taxonomy" id="302913"/>
    <lineage>
        <taxon>Eukaryota</taxon>
        <taxon>Fungi</taxon>
        <taxon>Dikarya</taxon>
        <taxon>Ascomycota</taxon>
        <taxon>Pezizomycotina</taxon>
        <taxon>Dothideomycetes</taxon>
        <taxon>Dothideomycetidae</taxon>
        <taxon>Myriangiales</taxon>
        <taxon>Elsinoaceae</taxon>
        <taxon>Elsinoe</taxon>
    </lineage>
</organism>
<dbReference type="EMBL" id="ML992504">
    <property type="protein sequence ID" value="KAF2224651.1"/>
    <property type="molecule type" value="Genomic_DNA"/>
</dbReference>
<dbReference type="InterPro" id="IPR013705">
    <property type="entry name" value="Sterol_MeTrfase_C"/>
</dbReference>
<evidence type="ECO:0000256" key="13">
    <source>
        <dbReference type="RuleBase" id="RU362025"/>
    </source>
</evidence>
<accession>A0A6A6GG57</accession>
<keyword evidence="17" id="KW-1185">Reference proteome</keyword>
<dbReference type="Pfam" id="PF08241">
    <property type="entry name" value="Methyltransf_11"/>
    <property type="match status" value="1"/>
</dbReference>
<gene>
    <name evidence="16" type="ORF">BDZ85DRAFT_317313</name>
</gene>
<evidence type="ECO:0000256" key="2">
    <source>
        <dbReference type="ARBA" id="ARBA00022603"/>
    </source>
</evidence>
<dbReference type="PROSITE" id="PS51685">
    <property type="entry name" value="SAM_MT_ERG6_SMT"/>
    <property type="match status" value="1"/>
</dbReference>
<reference evidence="17" key="1">
    <citation type="journal article" date="2020" name="Stud. Mycol.">
        <title>101 Dothideomycetes genomes: A test case for predicting lifestyles and emergence of pathogens.</title>
        <authorList>
            <person name="Haridas S."/>
            <person name="Albert R."/>
            <person name="Binder M."/>
            <person name="Bloem J."/>
            <person name="LaButti K."/>
            <person name="Salamov A."/>
            <person name="Andreopoulos B."/>
            <person name="Baker S."/>
            <person name="Barry K."/>
            <person name="Bills G."/>
            <person name="Bluhm B."/>
            <person name="Cannon C."/>
            <person name="Castanera R."/>
            <person name="Culley D."/>
            <person name="Daum C."/>
            <person name="Ezra D."/>
            <person name="Gonzalez J."/>
            <person name="Henrissat B."/>
            <person name="Kuo A."/>
            <person name="Liang C."/>
            <person name="Lipzen A."/>
            <person name="Lutzoni F."/>
            <person name="Magnuson J."/>
            <person name="Mondo S."/>
            <person name="Nolan M."/>
            <person name="Ohm R."/>
            <person name="Pangilinan J."/>
            <person name="Park H.-J."/>
            <person name="Ramirez L."/>
            <person name="Alfaro M."/>
            <person name="Sun H."/>
            <person name="Tritt A."/>
            <person name="Yoshinaga Y."/>
            <person name="Zwiers L.-H."/>
            <person name="Turgeon B."/>
            <person name="Goodwin S."/>
            <person name="Spatafora J."/>
            <person name="Crous P."/>
            <person name="Grigoriev I."/>
        </authorList>
    </citation>
    <scope>NUCLEOTIDE SEQUENCE [LARGE SCALE GENOMIC DNA]</scope>
    <source>
        <strain evidence="17">CECT 20119</strain>
    </source>
</reference>
<protein>
    <recommendedName>
        <fullName evidence="13">Sterol 24-C-methyltransferase</fullName>
        <ecNumber evidence="13">2.1.1.-</ecNumber>
    </recommendedName>
    <alternativeName>
        <fullName evidence="13">Delta(24)-sterol C-methyltransferase</fullName>
    </alternativeName>
</protein>
<dbReference type="InterPro" id="IPR029063">
    <property type="entry name" value="SAM-dependent_MTases_sf"/>
</dbReference>
<keyword evidence="8 13" id="KW-1207">Sterol metabolism</keyword>
<dbReference type="CDD" id="cd02440">
    <property type="entry name" value="AdoMet_MTases"/>
    <property type="match status" value="1"/>
</dbReference>
<keyword evidence="9 13" id="KW-0753">Steroid metabolism</keyword>
<proteinExistence type="inferred from homology"/>
<comment type="similarity">
    <text evidence="11 12 13">Belongs to the class I-like SAM-binding methyltransferase superfamily. Erg6/SMT family.</text>
</comment>
<dbReference type="SUPFAM" id="SSF53335">
    <property type="entry name" value="S-adenosyl-L-methionine-dependent methyltransferases"/>
    <property type="match status" value="1"/>
</dbReference>
<dbReference type="GO" id="GO:0003838">
    <property type="term" value="F:sterol 24-C-methyltransferase activity"/>
    <property type="evidence" value="ECO:0007669"/>
    <property type="project" value="TreeGrafter"/>
</dbReference>
<keyword evidence="2 12" id="KW-0489">Methyltransferase</keyword>
<dbReference type="PANTHER" id="PTHR44068">
    <property type="entry name" value="ZGC:194242"/>
    <property type="match status" value="1"/>
</dbReference>
<keyword evidence="6 13" id="KW-0756">Sterol biosynthesis</keyword>
<evidence type="ECO:0000256" key="6">
    <source>
        <dbReference type="ARBA" id="ARBA00023011"/>
    </source>
</evidence>
<comment type="pathway">
    <text evidence="10">Steroid metabolism; ergosterol biosynthesis.</text>
</comment>
<feature type="region of interest" description="Disordered" evidence="14">
    <location>
        <begin position="1"/>
        <end position="28"/>
    </location>
</feature>
<evidence type="ECO:0000256" key="5">
    <source>
        <dbReference type="ARBA" id="ARBA00022955"/>
    </source>
</evidence>
<dbReference type="Proteomes" id="UP000799538">
    <property type="component" value="Unassembled WGS sequence"/>
</dbReference>
<evidence type="ECO:0000256" key="7">
    <source>
        <dbReference type="ARBA" id="ARBA00023098"/>
    </source>
</evidence>
<evidence type="ECO:0000256" key="10">
    <source>
        <dbReference type="ARBA" id="ARBA00029435"/>
    </source>
</evidence>
<evidence type="ECO:0000313" key="17">
    <source>
        <dbReference type="Proteomes" id="UP000799538"/>
    </source>
</evidence>
<dbReference type="GO" id="GO:0032259">
    <property type="term" value="P:methylation"/>
    <property type="evidence" value="ECO:0007669"/>
    <property type="project" value="UniProtKB-KW"/>
</dbReference>
<feature type="domain" description="SAM-dependent methyltransferase Erg6/SMT-type" evidence="15">
    <location>
        <begin position="81"/>
        <end position="376"/>
    </location>
</feature>
<dbReference type="Pfam" id="PF08498">
    <property type="entry name" value="Sterol_MT_C"/>
    <property type="match status" value="1"/>
</dbReference>
<evidence type="ECO:0000256" key="1">
    <source>
        <dbReference type="ARBA" id="ARBA00022516"/>
    </source>
</evidence>
<dbReference type="AlphaFoldDB" id="A0A6A6GG57"/>
<comment type="function">
    <text evidence="13">Catalyzes the transfer of methyl groups from S-adenosyl-methionine to the C-24 of sterols.</text>
</comment>
<dbReference type="GO" id="GO:0006696">
    <property type="term" value="P:ergosterol biosynthetic process"/>
    <property type="evidence" value="ECO:0007669"/>
    <property type="project" value="TreeGrafter"/>
</dbReference>
<dbReference type="InterPro" id="IPR030384">
    <property type="entry name" value="MeTrfase_SMT"/>
</dbReference>
<evidence type="ECO:0000313" key="16">
    <source>
        <dbReference type="EMBL" id="KAF2224651.1"/>
    </source>
</evidence>